<evidence type="ECO:0000256" key="5">
    <source>
        <dbReference type="ARBA" id="ARBA00023002"/>
    </source>
</evidence>
<dbReference type="PRINTS" id="PR00464">
    <property type="entry name" value="EP450II"/>
</dbReference>
<dbReference type="Gene3D" id="1.10.630.10">
    <property type="entry name" value="Cytochrome P450"/>
    <property type="match status" value="1"/>
</dbReference>
<dbReference type="InterPro" id="IPR002974">
    <property type="entry name" value="Cyt_P450_E_CYP52_ascomycetes"/>
</dbReference>
<keyword evidence="4 8" id="KW-0479">Metal-binding</keyword>
<comment type="similarity">
    <text evidence="2 9">Belongs to the cytochrome P450 family.</text>
</comment>
<evidence type="ECO:0000256" key="2">
    <source>
        <dbReference type="ARBA" id="ARBA00010617"/>
    </source>
</evidence>
<dbReference type="SUPFAM" id="SSF48264">
    <property type="entry name" value="Cytochrome P450"/>
    <property type="match status" value="1"/>
</dbReference>
<keyword evidence="7 9" id="KW-0503">Monooxygenase</keyword>
<dbReference type="CDD" id="cd11063">
    <property type="entry name" value="CYP52"/>
    <property type="match status" value="1"/>
</dbReference>
<dbReference type="GO" id="GO:0020037">
    <property type="term" value="F:heme binding"/>
    <property type="evidence" value="ECO:0007669"/>
    <property type="project" value="InterPro"/>
</dbReference>
<evidence type="ECO:0000256" key="3">
    <source>
        <dbReference type="ARBA" id="ARBA00022617"/>
    </source>
</evidence>
<name>A0A6A5SVK0_9PLEO</name>
<evidence type="ECO:0000313" key="11">
    <source>
        <dbReference type="Proteomes" id="UP000800038"/>
    </source>
</evidence>
<keyword evidence="3 8" id="KW-0349">Heme</keyword>
<gene>
    <name evidence="10" type="ORF">EJ02DRAFT_452613</name>
</gene>
<protein>
    <submittedName>
        <fullName evidence="10">Cytochrome P450</fullName>
    </submittedName>
</protein>
<comment type="cofactor">
    <cofactor evidence="1 8">
        <name>heme</name>
        <dbReference type="ChEBI" id="CHEBI:30413"/>
    </cofactor>
</comment>
<dbReference type="InterPro" id="IPR017972">
    <property type="entry name" value="Cyt_P450_CS"/>
</dbReference>
<evidence type="ECO:0000256" key="9">
    <source>
        <dbReference type="RuleBase" id="RU000461"/>
    </source>
</evidence>
<dbReference type="InterPro" id="IPR036396">
    <property type="entry name" value="Cyt_P450_sf"/>
</dbReference>
<organism evidence="10 11">
    <name type="scientific">Clathrospora elynae</name>
    <dbReference type="NCBI Taxonomy" id="706981"/>
    <lineage>
        <taxon>Eukaryota</taxon>
        <taxon>Fungi</taxon>
        <taxon>Dikarya</taxon>
        <taxon>Ascomycota</taxon>
        <taxon>Pezizomycotina</taxon>
        <taxon>Dothideomycetes</taxon>
        <taxon>Pleosporomycetidae</taxon>
        <taxon>Pleosporales</taxon>
        <taxon>Diademaceae</taxon>
        <taxon>Clathrospora</taxon>
    </lineage>
</organism>
<dbReference type="AlphaFoldDB" id="A0A6A5SVK0"/>
<evidence type="ECO:0000256" key="6">
    <source>
        <dbReference type="ARBA" id="ARBA00023004"/>
    </source>
</evidence>
<dbReference type="PANTHER" id="PTHR24287">
    <property type="entry name" value="P450, PUTATIVE (EUROFUNG)-RELATED"/>
    <property type="match status" value="1"/>
</dbReference>
<dbReference type="PROSITE" id="PS00086">
    <property type="entry name" value="CYTOCHROME_P450"/>
    <property type="match status" value="1"/>
</dbReference>
<dbReference type="Proteomes" id="UP000800038">
    <property type="component" value="Unassembled WGS sequence"/>
</dbReference>
<proteinExistence type="inferred from homology"/>
<dbReference type="PRINTS" id="PR01239">
    <property type="entry name" value="EP450IICYP52"/>
</dbReference>
<dbReference type="Pfam" id="PF00067">
    <property type="entry name" value="p450"/>
    <property type="match status" value="1"/>
</dbReference>
<accession>A0A6A5SVK0</accession>
<evidence type="ECO:0000256" key="7">
    <source>
        <dbReference type="ARBA" id="ARBA00023033"/>
    </source>
</evidence>
<dbReference type="GO" id="GO:0016712">
    <property type="term" value="F:oxidoreductase activity, acting on paired donors, with incorporation or reduction of molecular oxygen, reduced flavin or flavoprotein as one donor, and incorporation of one atom of oxygen"/>
    <property type="evidence" value="ECO:0007669"/>
    <property type="project" value="InterPro"/>
</dbReference>
<evidence type="ECO:0000313" key="10">
    <source>
        <dbReference type="EMBL" id="KAF1944243.1"/>
    </source>
</evidence>
<evidence type="ECO:0000256" key="8">
    <source>
        <dbReference type="PIRSR" id="PIRSR602402-1"/>
    </source>
</evidence>
<dbReference type="PANTHER" id="PTHR24287:SF17">
    <property type="entry name" value="P450, PUTATIVE (EUROFUNG)-RELATED"/>
    <property type="match status" value="1"/>
</dbReference>
<dbReference type="InterPro" id="IPR002402">
    <property type="entry name" value="Cyt_P450_E_grp-II"/>
</dbReference>
<dbReference type="GO" id="GO:0005506">
    <property type="term" value="F:iron ion binding"/>
    <property type="evidence" value="ECO:0007669"/>
    <property type="project" value="InterPro"/>
</dbReference>
<keyword evidence="11" id="KW-1185">Reference proteome</keyword>
<dbReference type="EMBL" id="ML976018">
    <property type="protein sequence ID" value="KAF1944243.1"/>
    <property type="molecule type" value="Genomic_DNA"/>
</dbReference>
<dbReference type="PRINTS" id="PR00385">
    <property type="entry name" value="P450"/>
</dbReference>
<sequence length="514" mass="58161">MAIFTLTNIIVSLATLYLAKRIYYEATTGTRRRTLANQHSCLPAPKRLNTVFPSYLPTLGLDLMIANYRNIRANTLIFSWDACLKASNAHTIGVKIFGVKDTFMTNDPDNVKCLLATDFDKWSLGQERIQMMSSYLGYGVFTNEGAAWKHSREMLRPCFERTAVADVSVLNKHTERFIGLLPTDGGEVDLQPLFHELTLDIATEFLFGRSTNVLDRGADSRDVEAFIEAYEYCGDPFFNENYQKYGYVGLLLPDRKRKRCVKVINDFSDKVIEEELASSGDQADGKDTRYLFLHQLVQATQDRTVIRSELLNILAAGRDTTAALLSNLVWELSRQPTILSRLREEIASIIGDAVPTYEHLKALKYLRAILNESQRLYPIVPTNDREALVDTVIPHGGGPDGQSPVLIPKGTYVAYHTFSMHRRPEIFGHDAEKFHPDRWLSDTFRPGWAYIPFSGGPRVCIGQNFALTETMFVVVRLVQGFEIEQRDFEAWREKLTIIAIGAGGCRVGLRRRVV</sequence>
<dbReference type="InterPro" id="IPR047146">
    <property type="entry name" value="Cyt_P450_E_CYP52_fungi"/>
</dbReference>
<evidence type="ECO:0000256" key="4">
    <source>
        <dbReference type="ARBA" id="ARBA00022723"/>
    </source>
</evidence>
<keyword evidence="6 8" id="KW-0408">Iron</keyword>
<keyword evidence="5 9" id="KW-0560">Oxidoreductase</keyword>
<reference evidence="10" key="1">
    <citation type="journal article" date="2020" name="Stud. Mycol.">
        <title>101 Dothideomycetes genomes: a test case for predicting lifestyles and emergence of pathogens.</title>
        <authorList>
            <person name="Haridas S."/>
            <person name="Albert R."/>
            <person name="Binder M."/>
            <person name="Bloem J."/>
            <person name="Labutti K."/>
            <person name="Salamov A."/>
            <person name="Andreopoulos B."/>
            <person name="Baker S."/>
            <person name="Barry K."/>
            <person name="Bills G."/>
            <person name="Bluhm B."/>
            <person name="Cannon C."/>
            <person name="Castanera R."/>
            <person name="Culley D."/>
            <person name="Daum C."/>
            <person name="Ezra D."/>
            <person name="Gonzalez J."/>
            <person name="Henrissat B."/>
            <person name="Kuo A."/>
            <person name="Liang C."/>
            <person name="Lipzen A."/>
            <person name="Lutzoni F."/>
            <person name="Magnuson J."/>
            <person name="Mondo S."/>
            <person name="Nolan M."/>
            <person name="Ohm R."/>
            <person name="Pangilinan J."/>
            <person name="Park H.-J."/>
            <person name="Ramirez L."/>
            <person name="Alfaro M."/>
            <person name="Sun H."/>
            <person name="Tritt A."/>
            <person name="Yoshinaga Y."/>
            <person name="Zwiers L.-H."/>
            <person name="Turgeon B."/>
            <person name="Goodwin S."/>
            <person name="Spatafora J."/>
            <person name="Crous P."/>
            <person name="Grigoriev I."/>
        </authorList>
    </citation>
    <scope>NUCLEOTIDE SEQUENCE</scope>
    <source>
        <strain evidence="10">CBS 161.51</strain>
    </source>
</reference>
<dbReference type="OrthoDB" id="1470350at2759"/>
<feature type="binding site" description="axial binding residue" evidence="8">
    <location>
        <position position="460"/>
    </location>
    <ligand>
        <name>heme</name>
        <dbReference type="ChEBI" id="CHEBI:30413"/>
    </ligand>
    <ligandPart>
        <name>Fe</name>
        <dbReference type="ChEBI" id="CHEBI:18248"/>
    </ligandPart>
</feature>
<dbReference type="InterPro" id="IPR001128">
    <property type="entry name" value="Cyt_P450"/>
</dbReference>
<evidence type="ECO:0000256" key="1">
    <source>
        <dbReference type="ARBA" id="ARBA00001971"/>
    </source>
</evidence>